<reference evidence="9 10" key="1">
    <citation type="submission" date="2017-11" db="EMBL/GenBank/DDBJ databases">
        <title>Genomic Encyclopedia of Archaeal and Bacterial Type Strains, Phase II (KMG-II): From Individual Species to Whole Genera.</title>
        <authorList>
            <person name="Goeker M."/>
        </authorList>
    </citation>
    <scope>NUCLEOTIDE SEQUENCE [LARGE SCALE GENOMIC DNA]</scope>
    <source>
        <strain evidence="9 10">DSM 25478</strain>
    </source>
</reference>
<dbReference type="NCBIfam" id="TIGR00177">
    <property type="entry name" value="molyb_syn"/>
    <property type="match status" value="1"/>
</dbReference>
<dbReference type="Pfam" id="PF03454">
    <property type="entry name" value="MoeA_C"/>
    <property type="match status" value="1"/>
</dbReference>
<accession>A0A2M9CEZ6</accession>
<dbReference type="EMBL" id="PGFE01000003">
    <property type="protein sequence ID" value="PJJ70459.1"/>
    <property type="molecule type" value="Genomic_DNA"/>
</dbReference>
<evidence type="ECO:0000256" key="6">
    <source>
        <dbReference type="ARBA" id="ARBA00047317"/>
    </source>
</evidence>
<dbReference type="NCBIfam" id="NF045515">
    <property type="entry name" value="Glp_gephyrin"/>
    <property type="match status" value="1"/>
</dbReference>
<dbReference type="OrthoDB" id="9804758at2"/>
<dbReference type="InterPro" id="IPR001453">
    <property type="entry name" value="MoaB/Mog_dom"/>
</dbReference>
<dbReference type="Pfam" id="PF00994">
    <property type="entry name" value="MoCF_biosynth"/>
    <property type="match status" value="1"/>
</dbReference>
<dbReference type="EC" id="2.10.1.1" evidence="7"/>
<dbReference type="GO" id="GO:0061599">
    <property type="term" value="F:molybdopterin molybdotransferase activity"/>
    <property type="evidence" value="ECO:0007669"/>
    <property type="project" value="UniProtKB-UniRule"/>
</dbReference>
<dbReference type="Gene3D" id="3.40.980.10">
    <property type="entry name" value="MoaB/Mog-like domain"/>
    <property type="match status" value="1"/>
</dbReference>
<keyword evidence="7" id="KW-0479">Metal-binding</keyword>
<comment type="function">
    <text evidence="1 7">Catalyzes the insertion of molybdate into adenylated molybdopterin with the concomitant release of AMP.</text>
</comment>
<organism evidence="9 10">
    <name type="scientific">Sediminihabitans luteus</name>
    <dbReference type="NCBI Taxonomy" id="1138585"/>
    <lineage>
        <taxon>Bacteria</taxon>
        <taxon>Bacillati</taxon>
        <taxon>Actinomycetota</taxon>
        <taxon>Actinomycetes</taxon>
        <taxon>Micrococcales</taxon>
        <taxon>Cellulomonadaceae</taxon>
        <taxon>Sediminihabitans</taxon>
    </lineage>
</organism>
<keyword evidence="7" id="KW-0460">Magnesium</keyword>
<dbReference type="PANTHER" id="PTHR10192:SF5">
    <property type="entry name" value="GEPHYRIN"/>
    <property type="match status" value="1"/>
</dbReference>
<evidence type="ECO:0000256" key="3">
    <source>
        <dbReference type="ARBA" id="ARBA00010763"/>
    </source>
</evidence>
<comment type="caution">
    <text evidence="9">The sequence shown here is derived from an EMBL/GenBank/DDBJ whole genome shotgun (WGS) entry which is preliminary data.</text>
</comment>
<dbReference type="InterPro" id="IPR036425">
    <property type="entry name" value="MoaB/Mog-like_dom_sf"/>
</dbReference>
<proteinExistence type="inferred from homology"/>
<dbReference type="RefSeq" id="WP_100423423.1">
    <property type="nucleotide sequence ID" value="NZ_BOOX01000001.1"/>
</dbReference>
<dbReference type="SUPFAM" id="SSF63882">
    <property type="entry name" value="MoeA N-terminal region -like"/>
    <property type="match status" value="1"/>
</dbReference>
<dbReference type="InterPro" id="IPR038987">
    <property type="entry name" value="MoeA-like"/>
</dbReference>
<evidence type="ECO:0000256" key="5">
    <source>
        <dbReference type="ARBA" id="ARBA00023150"/>
    </source>
</evidence>
<dbReference type="InterPro" id="IPR005111">
    <property type="entry name" value="MoeA_C_domain_IV"/>
</dbReference>
<comment type="similarity">
    <text evidence="3 7">Belongs to the MoeA family.</text>
</comment>
<dbReference type="GO" id="GO:0005829">
    <property type="term" value="C:cytosol"/>
    <property type="evidence" value="ECO:0007669"/>
    <property type="project" value="TreeGrafter"/>
</dbReference>
<dbReference type="InterPro" id="IPR005110">
    <property type="entry name" value="MoeA_linker/N"/>
</dbReference>
<dbReference type="InterPro" id="IPR036135">
    <property type="entry name" value="MoeA_linker/N_sf"/>
</dbReference>
<dbReference type="SUPFAM" id="SSF63867">
    <property type="entry name" value="MoeA C-terminal domain-like"/>
    <property type="match status" value="1"/>
</dbReference>
<evidence type="ECO:0000313" key="10">
    <source>
        <dbReference type="Proteomes" id="UP000231693"/>
    </source>
</evidence>
<dbReference type="Gene3D" id="2.170.190.11">
    <property type="entry name" value="Molybdopterin biosynthesis moea protein, domain 3"/>
    <property type="match status" value="1"/>
</dbReference>
<evidence type="ECO:0000256" key="1">
    <source>
        <dbReference type="ARBA" id="ARBA00002901"/>
    </source>
</evidence>
<evidence type="ECO:0000256" key="7">
    <source>
        <dbReference type="RuleBase" id="RU365090"/>
    </source>
</evidence>
<dbReference type="Gene3D" id="2.40.340.10">
    <property type="entry name" value="MoeA, C-terminal, domain IV"/>
    <property type="match status" value="1"/>
</dbReference>
<keyword evidence="5 7" id="KW-0501">Molybdenum cofactor biosynthesis</keyword>
<dbReference type="AlphaFoldDB" id="A0A2M9CEZ6"/>
<dbReference type="SUPFAM" id="SSF53218">
    <property type="entry name" value="Molybdenum cofactor biosynthesis proteins"/>
    <property type="match status" value="1"/>
</dbReference>
<evidence type="ECO:0000259" key="8">
    <source>
        <dbReference type="SMART" id="SM00852"/>
    </source>
</evidence>
<keyword evidence="7 9" id="KW-0808">Transferase</keyword>
<feature type="domain" description="MoaB/Mog" evidence="8">
    <location>
        <begin position="198"/>
        <end position="335"/>
    </location>
</feature>
<keyword evidence="4 7" id="KW-0500">Molybdenum</keyword>
<comment type="cofactor">
    <cofactor evidence="7">
        <name>Mg(2+)</name>
        <dbReference type="ChEBI" id="CHEBI:18420"/>
    </cofactor>
</comment>
<dbReference type="InterPro" id="IPR036688">
    <property type="entry name" value="MoeA_C_domain_IV_sf"/>
</dbReference>
<name>A0A2M9CEZ6_9CELL</name>
<evidence type="ECO:0000256" key="4">
    <source>
        <dbReference type="ARBA" id="ARBA00022505"/>
    </source>
</evidence>
<evidence type="ECO:0000313" key="9">
    <source>
        <dbReference type="EMBL" id="PJJ70459.1"/>
    </source>
</evidence>
<dbReference type="SMART" id="SM00852">
    <property type="entry name" value="MoCF_biosynth"/>
    <property type="match status" value="1"/>
</dbReference>
<dbReference type="GO" id="GO:0006777">
    <property type="term" value="P:Mo-molybdopterin cofactor biosynthetic process"/>
    <property type="evidence" value="ECO:0007669"/>
    <property type="project" value="UniProtKB-UniRule"/>
</dbReference>
<evidence type="ECO:0000256" key="2">
    <source>
        <dbReference type="ARBA" id="ARBA00005046"/>
    </source>
</evidence>
<gene>
    <name evidence="9" type="ORF">CLV28_2295</name>
</gene>
<protein>
    <recommendedName>
        <fullName evidence="7">Molybdopterin molybdenumtransferase</fullName>
        <ecNumber evidence="7">2.10.1.1</ecNumber>
    </recommendedName>
</protein>
<dbReference type="Pfam" id="PF03453">
    <property type="entry name" value="MoeA_N"/>
    <property type="match status" value="1"/>
</dbReference>
<dbReference type="Proteomes" id="UP000231693">
    <property type="component" value="Unassembled WGS sequence"/>
</dbReference>
<dbReference type="FunFam" id="2.170.190.11:FF:000001">
    <property type="entry name" value="Molybdopterin molybdenumtransferase"/>
    <property type="match status" value="1"/>
</dbReference>
<keyword evidence="10" id="KW-1185">Reference proteome</keyword>
<dbReference type="CDD" id="cd00887">
    <property type="entry name" value="MoeA"/>
    <property type="match status" value="1"/>
</dbReference>
<dbReference type="GO" id="GO:0046872">
    <property type="term" value="F:metal ion binding"/>
    <property type="evidence" value="ECO:0007669"/>
    <property type="project" value="UniProtKB-UniRule"/>
</dbReference>
<dbReference type="Gene3D" id="3.90.105.10">
    <property type="entry name" value="Molybdopterin biosynthesis moea protein, domain 2"/>
    <property type="match status" value="1"/>
</dbReference>
<comment type="catalytic activity">
    <reaction evidence="6">
        <text>adenylyl-molybdopterin + molybdate = Mo-molybdopterin + AMP + H(+)</text>
        <dbReference type="Rhea" id="RHEA:35047"/>
        <dbReference type="ChEBI" id="CHEBI:15378"/>
        <dbReference type="ChEBI" id="CHEBI:36264"/>
        <dbReference type="ChEBI" id="CHEBI:62727"/>
        <dbReference type="ChEBI" id="CHEBI:71302"/>
        <dbReference type="ChEBI" id="CHEBI:456215"/>
        <dbReference type="EC" id="2.10.1.1"/>
    </reaction>
</comment>
<dbReference type="UniPathway" id="UPA00344"/>
<sequence>MPRPRTTPPRTVDEHTGRVTALVAPLPVVALPLDDAAGAVLAAPLVARADVPPFANAAMDGYAVRADDVRAAAPGAPVTLRVVADVAAGVAPTGVVGPGEAARIMTGAPVPDGADAVVPVEDTSTGTFAHGPLDPAHVEIRVLHPVRPGRSHVRDRAEDVAAGSTLAAPGTVVTARLVALAASVGLTSLPVHRTPHVTVVSTGSELAAVPGPGQIPDSNSYLLAASARAAGAVVDRRGAVPDTADALAAALDAAASTADLVVTSGGVSAGALDVVRHLLTTHPAASDADVAAVGMQPGKPQVLARWRGVPVIAVPGNPVAAFVSSELFVRPAIDRLRGLPAAARATVTRAAGDSWTSPPGRLQVVPVVHDDAERVTPVRATSGGSGSHRASVLARADALALVPEDVTQVRPGDRVEVVLLD</sequence>
<comment type="pathway">
    <text evidence="2 7">Cofactor biosynthesis; molybdopterin biosynthesis.</text>
</comment>
<dbReference type="PANTHER" id="PTHR10192">
    <property type="entry name" value="MOLYBDOPTERIN BIOSYNTHESIS PROTEIN"/>
    <property type="match status" value="1"/>
</dbReference>